<dbReference type="SUPFAM" id="SSF52172">
    <property type="entry name" value="CheY-like"/>
    <property type="match status" value="1"/>
</dbReference>
<evidence type="ECO:0000313" key="5">
    <source>
        <dbReference type="EMBL" id="AKJ27356.1"/>
    </source>
</evidence>
<accession>A0A0G3BJ19</accession>
<dbReference type="KEGG" id="pbh:AAW51_0665"/>
<dbReference type="AlphaFoldDB" id="A0A0G3BJ19"/>
<dbReference type="EMBL" id="CP011371">
    <property type="protein sequence ID" value="AKJ27356.1"/>
    <property type="molecule type" value="Genomic_DNA"/>
</dbReference>
<dbReference type="InterPro" id="IPR011006">
    <property type="entry name" value="CheY-like_superfamily"/>
</dbReference>
<gene>
    <name evidence="5" type="ORF">AAW51_0665</name>
</gene>
<dbReference type="SUPFAM" id="SSF55874">
    <property type="entry name" value="ATPase domain of HSP90 chaperone/DNA topoisomerase II/histidine kinase"/>
    <property type="match status" value="1"/>
</dbReference>
<dbReference type="Pfam" id="PF00072">
    <property type="entry name" value="Response_reg"/>
    <property type="match status" value="1"/>
</dbReference>
<feature type="domain" description="Response regulatory" evidence="4">
    <location>
        <begin position="313"/>
        <end position="432"/>
    </location>
</feature>
<dbReference type="OrthoDB" id="5421695at2"/>
<evidence type="ECO:0000256" key="1">
    <source>
        <dbReference type="ARBA" id="ARBA00022553"/>
    </source>
</evidence>
<keyword evidence="6" id="KW-1185">Reference proteome</keyword>
<dbReference type="InterPro" id="IPR036890">
    <property type="entry name" value="HATPase_C_sf"/>
</dbReference>
<evidence type="ECO:0000259" key="4">
    <source>
        <dbReference type="PROSITE" id="PS50110"/>
    </source>
</evidence>
<feature type="modified residue" description="4-aspartylphosphate" evidence="3">
    <location>
        <position position="362"/>
    </location>
</feature>
<dbReference type="PANTHER" id="PTHR45339:SF1">
    <property type="entry name" value="HYBRID SIGNAL TRANSDUCTION HISTIDINE KINASE J"/>
    <property type="match status" value="1"/>
</dbReference>
<dbReference type="STRING" id="413882.AAW51_0665"/>
<keyword evidence="1 3" id="KW-0597">Phosphoprotein</keyword>
<protein>
    <submittedName>
        <fullName evidence="5">Sensory box histidine kinase/response regulator</fullName>
    </submittedName>
</protein>
<dbReference type="RefSeq" id="WP_083438038.1">
    <property type="nucleotide sequence ID" value="NZ_CP011371.1"/>
</dbReference>
<evidence type="ECO:0000313" key="6">
    <source>
        <dbReference type="Proteomes" id="UP000035352"/>
    </source>
</evidence>
<dbReference type="GO" id="GO:0016301">
    <property type="term" value="F:kinase activity"/>
    <property type="evidence" value="ECO:0007669"/>
    <property type="project" value="UniProtKB-KW"/>
</dbReference>
<dbReference type="PROSITE" id="PS50110">
    <property type="entry name" value="RESPONSE_REGULATORY"/>
    <property type="match status" value="1"/>
</dbReference>
<dbReference type="Proteomes" id="UP000035352">
    <property type="component" value="Chromosome"/>
</dbReference>
<name>A0A0G3BJ19_9BURK</name>
<evidence type="ECO:0000256" key="2">
    <source>
        <dbReference type="ARBA" id="ARBA00023012"/>
    </source>
</evidence>
<keyword evidence="5" id="KW-0808">Transferase</keyword>
<keyword evidence="2" id="KW-0902">Two-component regulatory system</keyword>
<sequence length="449" mass="48704">MDASLRADAQDLSETLTSCARVAALTAGDKGVGFFFDYRGPSFDATVFHDRIRQIVEPLLDDAVGALRQGCVFFSVDVVPHMPGRATVLMQVARTGTPASEPVLQRLIHAIQAAPSGFSEDLAPAEADAAQVCERLAGSLIVGDVPKAGRVVRADVLLPCKGLTEDITSAAEHGLSAWLLGEPPIIYESIVRRLHRLGWQVQLLPTVDAARERYRRSGVAPEMVVGAERYRVVTADLAAFAEGLPPASAVFATLLSHATVQTDERGRVGRVQVFASPFSPHQLHQITVRALANARKMLRACTAPQMALERRPRVLLVEDNLVNQILSTEILHLFGFEVDVANNGREAVEHCQQNTPSLIVMDLDMPVMDGLEAARQIRELERQGGLPHIAIVAATARATDADRLAAQQAGMEGFVPKPFDLAFMQKEIDRVLQRRSAAQEAAELPHPPS</sequence>
<evidence type="ECO:0000256" key="3">
    <source>
        <dbReference type="PROSITE-ProRule" id="PRU00169"/>
    </source>
</evidence>
<dbReference type="InterPro" id="IPR001789">
    <property type="entry name" value="Sig_transdc_resp-reg_receiver"/>
</dbReference>
<dbReference type="GO" id="GO:0000160">
    <property type="term" value="P:phosphorelay signal transduction system"/>
    <property type="evidence" value="ECO:0007669"/>
    <property type="project" value="UniProtKB-KW"/>
</dbReference>
<keyword evidence="5" id="KW-0418">Kinase</keyword>
<organism evidence="5 6">
    <name type="scientific">Caldimonas brevitalea</name>
    <dbReference type="NCBI Taxonomy" id="413882"/>
    <lineage>
        <taxon>Bacteria</taxon>
        <taxon>Pseudomonadati</taxon>
        <taxon>Pseudomonadota</taxon>
        <taxon>Betaproteobacteria</taxon>
        <taxon>Burkholderiales</taxon>
        <taxon>Sphaerotilaceae</taxon>
        <taxon>Caldimonas</taxon>
    </lineage>
</organism>
<dbReference type="PANTHER" id="PTHR45339">
    <property type="entry name" value="HYBRID SIGNAL TRANSDUCTION HISTIDINE KINASE J"/>
    <property type="match status" value="1"/>
</dbReference>
<dbReference type="CDD" id="cd17546">
    <property type="entry name" value="REC_hyHK_CKI1_RcsC-like"/>
    <property type="match status" value="1"/>
</dbReference>
<proteinExistence type="predicted"/>
<dbReference type="SMART" id="SM00448">
    <property type="entry name" value="REC"/>
    <property type="match status" value="1"/>
</dbReference>
<reference evidence="5 6" key="1">
    <citation type="submission" date="2015-05" db="EMBL/GenBank/DDBJ databases">
        <authorList>
            <person name="Tang B."/>
            <person name="Yu Y."/>
        </authorList>
    </citation>
    <scope>NUCLEOTIDE SEQUENCE [LARGE SCALE GENOMIC DNA]</scope>
    <source>
        <strain evidence="5 6">DSM 7029</strain>
    </source>
</reference>
<dbReference type="Gene3D" id="3.40.50.2300">
    <property type="match status" value="1"/>
</dbReference>